<dbReference type="Gene3D" id="3.40.50.2000">
    <property type="entry name" value="Glycogen Phosphorylase B"/>
    <property type="match status" value="1"/>
</dbReference>
<proteinExistence type="predicted"/>
<gene>
    <name evidence="3" type="ORF">ENV62_04940</name>
</gene>
<name>A0A7C3SIS0_9BACT</name>
<protein>
    <submittedName>
        <fullName evidence="3">Glycosyltransferase</fullName>
    </submittedName>
</protein>
<dbReference type="InterPro" id="IPR001296">
    <property type="entry name" value="Glyco_trans_1"/>
</dbReference>
<dbReference type="GO" id="GO:0016757">
    <property type="term" value="F:glycosyltransferase activity"/>
    <property type="evidence" value="ECO:0007669"/>
    <property type="project" value="InterPro"/>
</dbReference>
<dbReference type="InterPro" id="IPR050194">
    <property type="entry name" value="Glycosyltransferase_grp1"/>
</dbReference>
<evidence type="ECO:0000313" key="3">
    <source>
        <dbReference type="EMBL" id="HGB14564.1"/>
    </source>
</evidence>
<accession>A0A7C3SIS0</accession>
<dbReference type="PANTHER" id="PTHR45947:SF3">
    <property type="entry name" value="SULFOQUINOVOSYL TRANSFERASE SQD2"/>
    <property type="match status" value="1"/>
</dbReference>
<evidence type="ECO:0000259" key="2">
    <source>
        <dbReference type="Pfam" id="PF00534"/>
    </source>
</evidence>
<feature type="region of interest" description="Disordered" evidence="1">
    <location>
        <begin position="1"/>
        <end position="22"/>
    </location>
</feature>
<dbReference type="PANTHER" id="PTHR45947">
    <property type="entry name" value="SULFOQUINOVOSYL TRANSFERASE SQD2"/>
    <property type="match status" value="1"/>
</dbReference>
<keyword evidence="3" id="KW-0808">Transferase</keyword>
<dbReference type="AlphaFoldDB" id="A0A7C3SIS0"/>
<dbReference type="CDD" id="cd03801">
    <property type="entry name" value="GT4_PimA-like"/>
    <property type="match status" value="1"/>
</dbReference>
<dbReference type="SUPFAM" id="SSF53756">
    <property type="entry name" value="UDP-Glycosyltransferase/glycogen phosphorylase"/>
    <property type="match status" value="1"/>
</dbReference>
<organism evidence="3">
    <name type="scientific">Desulfobacca acetoxidans</name>
    <dbReference type="NCBI Taxonomy" id="60893"/>
    <lineage>
        <taxon>Bacteria</taxon>
        <taxon>Pseudomonadati</taxon>
        <taxon>Thermodesulfobacteriota</taxon>
        <taxon>Desulfobaccia</taxon>
        <taxon>Desulfobaccales</taxon>
        <taxon>Desulfobaccaceae</taxon>
        <taxon>Desulfobacca</taxon>
    </lineage>
</organism>
<dbReference type="EMBL" id="DTHB01000041">
    <property type="protein sequence ID" value="HGB14564.1"/>
    <property type="molecule type" value="Genomic_DNA"/>
</dbReference>
<reference evidence="3" key="1">
    <citation type="journal article" date="2020" name="mSystems">
        <title>Genome- and Community-Level Interaction Insights into Carbon Utilization and Element Cycling Functions of Hydrothermarchaeota in Hydrothermal Sediment.</title>
        <authorList>
            <person name="Zhou Z."/>
            <person name="Liu Y."/>
            <person name="Xu W."/>
            <person name="Pan J."/>
            <person name="Luo Z.H."/>
            <person name="Li M."/>
        </authorList>
    </citation>
    <scope>NUCLEOTIDE SEQUENCE [LARGE SCALE GENOMIC DNA]</scope>
    <source>
        <strain evidence="3">SpSt-776</strain>
    </source>
</reference>
<feature type="compositionally biased region" description="Gly residues" evidence="1">
    <location>
        <begin position="1"/>
        <end position="10"/>
    </location>
</feature>
<evidence type="ECO:0000256" key="1">
    <source>
        <dbReference type="SAM" id="MobiDB-lite"/>
    </source>
</evidence>
<sequence>MCLGKPGGPGTSSPAPGRLGSPPARRGLYRGGQIVPREGVFDLLNAFALLQNREPNAVLLLVGDGPQKQAVLAMIEKERLTNVVWVGYQPYSQLPILYGISDVFIHPAHQECWGVSVNEAMACGLPIILSDMVGSGADLLDGNGMAYKAGNVAELAACIISLTQNHAGRKLISQRSLEIIEK</sequence>
<dbReference type="Pfam" id="PF00534">
    <property type="entry name" value="Glycos_transf_1"/>
    <property type="match status" value="1"/>
</dbReference>
<comment type="caution">
    <text evidence="3">The sequence shown here is derived from an EMBL/GenBank/DDBJ whole genome shotgun (WGS) entry which is preliminary data.</text>
</comment>
<feature type="domain" description="Glycosyl transferase family 1" evidence="2">
    <location>
        <begin position="32"/>
        <end position="170"/>
    </location>
</feature>